<reference evidence="3" key="1">
    <citation type="journal article" date="2017" name="Nature">
        <title>The sunflower genome provides insights into oil metabolism, flowering and Asterid evolution.</title>
        <authorList>
            <person name="Badouin H."/>
            <person name="Gouzy J."/>
            <person name="Grassa C.J."/>
            <person name="Murat F."/>
            <person name="Staton S.E."/>
            <person name="Cottret L."/>
            <person name="Lelandais-Briere C."/>
            <person name="Owens G.L."/>
            <person name="Carrere S."/>
            <person name="Mayjonade B."/>
            <person name="Legrand L."/>
            <person name="Gill N."/>
            <person name="Kane N.C."/>
            <person name="Bowers J.E."/>
            <person name="Hubner S."/>
            <person name="Bellec A."/>
            <person name="Berard A."/>
            <person name="Berges H."/>
            <person name="Blanchet N."/>
            <person name="Boniface M.C."/>
            <person name="Brunel D."/>
            <person name="Catrice O."/>
            <person name="Chaidir N."/>
            <person name="Claudel C."/>
            <person name="Donnadieu C."/>
            <person name="Faraut T."/>
            <person name="Fievet G."/>
            <person name="Helmstetter N."/>
            <person name="King M."/>
            <person name="Knapp S.J."/>
            <person name="Lai Z."/>
            <person name="Le Paslier M.C."/>
            <person name="Lippi Y."/>
            <person name="Lorenzon L."/>
            <person name="Mandel J.R."/>
            <person name="Marage G."/>
            <person name="Marchand G."/>
            <person name="Marquand E."/>
            <person name="Bret-Mestries E."/>
            <person name="Morien E."/>
            <person name="Nambeesan S."/>
            <person name="Nguyen T."/>
            <person name="Pegot-Espagnet P."/>
            <person name="Pouilly N."/>
            <person name="Raftis F."/>
            <person name="Sallet E."/>
            <person name="Schiex T."/>
            <person name="Thomas J."/>
            <person name="Vandecasteele C."/>
            <person name="Vares D."/>
            <person name="Vear F."/>
            <person name="Vautrin S."/>
            <person name="Crespi M."/>
            <person name="Mangin B."/>
            <person name="Burke J.M."/>
            <person name="Salse J."/>
            <person name="Munos S."/>
            <person name="Vincourt P."/>
            <person name="Rieseberg L.H."/>
            <person name="Langlade N.B."/>
        </authorList>
    </citation>
    <scope>NUCLEOTIDE SEQUENCE [LARGE SCALE GENOMIC DNA]</scope>
    <source>
        <strain evidence="3">cv. SF193</strain>
    </source>
</reference>
<dbReference type="AlphaFoldDB" id="A0A251VUC5"/>
<dbReference type="Proteomes" id="UP000215914">
    <property type="component" value="Chromosome 1"/>
</dbReference>
<dbReference type="InParanoid" id="A0A251VUC5"/>
<gene>
    <name evidence="2" type="ORF">HannXRQ_Chr01g0029131</name>
</gene>
<dbReference type="EMBL" id="CM007890">
    <property type="protein sequence ID" value="OTG38381.1"/>
    <property type="molecule type" value="Genomic_DNA"/>
</dbReference>
<feature type="region of interest" description="Disordered" evidence="1">
    <location>
        <begin position="39"/>
        <end position="65"/>
    </location>
</feature>
<sequence length="93" mass="10766">MHFTFFLNGKQRRANYRDIGRCGQGRLLDRHQLLGSPRCVETRPPLSRRHDSEIIGKTSPSIQNELTPPVFTLHLDVTENNRKSESRTILLLK</sequence>
<evidence type="ECO:0000256" key="1">
    <source>
        <dbReference type="SAM" id="MobiDB-lite"/>
    </source>
</evidence>
<proteinExistence type="predicted"/>
<keyword evidence="3" id="KW-1185">Reference proteome</keyword>
<organism evidence="2 3">
    <name type="scientific">Helianthus annuus</name>
    <name type="common">Common sunflower</name>
    <dbReference type="NCBI Taxonomy" id="4232"/>
    <lineage>
        <taxon>Eukaryota</taxon>
        <taxon>Viridiplantae</taxon>
        <taxon>Streptophyta</taxon>
        <taxon>Embryophyta</taxon>
        <taxon>Tracheophyta</taxon>
        <taxon>Spermatophyta</taxon>
        <taxon>Magnoliopsida</taxon>
        <taxon>eudicotyledons</taxon>
        <taxon>Gunneridae</taxon>
        <taxon>Pentapetalae</taxon>
        <taxon>asterids</taxon>
        <taxon>campanulids</taxon>
        <taxon>Asterales</taxon>
        <taxon>Asteraceae</taxon>
        <taxon>Asteroideae</taxon>
        <taxon>Heliantheae alliance</taxon>
        <taxon>Heliantheae</taxon>
        <taxon>Helianthus</taxon>
    </lineage>
</organism>
<name>A0A251VUC5_HELAN</name>
<accession>A0A251VUC5</accession>
<protein>
    <submittedName>
        <fullName evidence="2">Uncharacterized protein</fullName>
    </submittedName>
</protein>
<evidence type="ECO:0000313" key="2">
    <source>
        <dbReference type="EMBL" id="OTG38381.1"/>
    </source>
</evidence>
<evidence type="ECO:0000313" key="3">
    <source>
        <dbReference type="Proteomes" id="UP000215914"/>
    </source>
</evidence>